<keyword evidence="1" id="KW-0547">Nucleotide-binding</keyword>
<feature type="domain" description="DNA mismatch repair proteins mutS family" evidence="5">
    <location>
        <begin position="429"/>
        <end position="599"/>
    </location>
</feature>
<evidence type="ECO:0000256" key="3">
    <source>
        <dbReference type="ARBA" id="ARBA00023125"/>
    </source>
</evidence>
<dbReference type="RefSeq" id="WP_143166669.1">
    <property type="nucleotide sequence ID" value="NZ_FQUQ01000001.1"/>
</dbReference>
<dbReference type="AlphaFoldDB" id="A0A1M4TW24"/>
<proteinExistence type="predicted"/>
<dbReference type="STRING" id="288992.SAMN04488522_101341"/>
<dbReference type="Proteomes" id="UP000184287">
    <property type="component" value="Unassembled WGS sequence"/>
</dbReference>
<evidence type="ECO:0000256" key="4">
    <source>
        <dbReference type="SAM" id="Phobius"/>
    </source>
</evidence>
<dbReference type="EMBL" id="FQUQ01000001">
    <property type="protein sequence ID" value="SHE48652.1"/>
    <property type="molecule type" value="Genomic_DNA"/>
</dbReference>
<dbReference type="InterPro" id="IPR027417">
    <property type="entry name" value="P-loop_NTPase"/>
</dbReference>
<dbReference type="OrthoDB" id="1097361at2"/>
<evidence type="ECO:0000313" key="6">
    <source>
        <dbReference type="EMBL" id="SHE48652.1"/>
    </source>
</evidence>
<dbReference type="InterPro" id="IPR000432">
    <property type="entry name" value="DNA_mismatch_repair_MutS_C"/>
</dbReference>
<name>A0A1M4TW24_9SPHI</name>
<keyword evidence="4" id="KW-0472">Membrane</keyword>
<dbReference type="PANTHER" id="PTHR11361:SF99">
    <property type="entry name" value="DNA MISMATCH REPAIR PROTEIN"/>
    <property type="match status" value="1"/>
</dbReference>
<accession>A0A1M4TW24</accession>
<reference evidence="7" key="1">
    <citation type="submission" date="2016-11" db="EMBL/GenBank/DDBJ databases">
        <authorList>
            <person name="Varghese N."/>
            <person name="Submissions S."/>
        </authorList>
    </citation>
    <scope>NUCLEOTIDE SEQUENCE [LARGE SCALE GENOMIC DNA]</scope>
    <source>
        <strain evidence="7">DSM 16990</strain>
    </source>
</reference>
<evidence type="ECO:0000256" key="2">
    <source>
        <dbReference type="ARBA" id="ARBA00022840"/>
    </source>
</evidence>
<dbReference type="Gene3D" id="3.40.50.300">
    <property type="entry name" value="P-loop containing nucleotide triphosphate hydrolases"/>
    <property type="match status" value="1"/>
</dbReference>
<sequence>MNQTKQERIGLYESNINDYNTKIKLLEISINRLSTLRLIFVLIAGFAFYQTLGYKDVFLSLFSIFAAIILFAFLIKLQSTRINKKNHFLDFKRINENELNMILNNQNFYDNGSKWIDDSHHYSSDLDLFGEQSLFNLVNRCSTLQGNAVLVNMMKNNEPIAANEIREKQKGLKELSDLVEFRQNFQSFLLFTKDSGEDYISKLVTYSKAAPVLISRNYIIYIKVLTLLIGPLLAGAIFVPELRILLLITLIANTIICMLKSKVIRKTAQQILGMEQALMQFKKIFESIETQNFKTSYCVHLVKNITDKTSGSFSSTFAQLSHLVSRFLKSDNPFGTIILNGLFLWNVKSTYMADEIKRKHLGQVDQALATLAQLEAHLSLSILYFNNPDWAIPEVTEEEAYTYDVVSIAHPLIEEKNRVTNSFSITNERKIDIITGSNMAGKSTFLRTLGINAVLAFCGAPVCAAQMKISNFRIFTYMRIKDSLHKNTSTFKMEIDRIEELLKLIQHTKVYFLIDEMLRGTNSLDKFRGSKALINRLIRDNSSGIIATHDHQLTTLVNEYPNYLRTHYFDVMIDQGEAMFDYTLKPGECRNYNASFMLERIGLTID</sequence>
<organism evidence="6 7">
    <name type="scientific">Pedobacter caeni</name>
    <dbReference type="NCBI Taxonomy" id="288992"/>
    <lineage>
        <taxon>Bacteria</taxon>
        <taxon>Pseudomonadati</taxon>
        <taxon>Bacteroidota</taxon>
        <taxon>Sphingobacteriia</taxon>
        <taxon>Sphingobacteriales</taxon>
        <taxon>Sphingobacteriaceae</taxon>
        <taxon>Pedobacter</taxon>
    </lineage>
</organism>
<dbReference type="Gene3D" id="1.10.1420.10">
    <property type="match status" value="1"/>
</dbReference>
<keyword evidence="4" id="KW-0812">Transmembrane</keyword>
<feature type="transmembrane region" description="Helical" evidence="4">
    <location>
        <begin position="218"/>
        <end position="238"/>
    </location>
</feature>
<keyword evidence="2" id="KW-0067">ATP-binding</keyword>
<keyword evidence="7" id="KW-1185">Reference proteome</keyword>
<dbReference type="GO" id="GO:0140664">
    <property type="term" value="F:ATP-dependent DNA damage sensor activity"/>
    <property type="evidence" value="ECO:0007669"/>
    <property type="project" value="InterPro"/>
</dbReference>
<dbReference type="GO" id="GO:0005524">
    <property type="term" value="F:ATP binding"/>
    <property type="evidence" value="ECO:0007669"/>
    <property type="project" value="UniProtKB-KW"/>
</dbReference>
<feature type="transmembrane region" description="Helical" evidence="4">
    <location>
        <begin position="57"/>
        <end position="75"/>
    </location>
</feature>
<dbReference type="GO" id="GO:0005829">
    <property type="term" value="C:cytosol"/>
    <property type="evidence" value="ECO:0007669"/>
    <property type="project" value="TreeGrafter"/>
</dbReference>
<gene>
    <name evidence="6" type="ORF">SAMN04488522_101341</name>
</gene>
<protein>
    <submittedName>
        <fullName evidence="6">MutS domain V</fullName>
    </submittedName>
</protein>
<evidence type="ECO:0000259" key="5">
    <source>
        <dbReference type="SMART" id="SM00534"/>
    </source>
</evidence>
<keyword evidence="3" id="KW-0238">DNA-binding</keyword>
<feature type="transmembrane region" description="Helical" evidence="4">
    <location>
        <begin position="34"/>
        <end position="51"/>
    </location>
</feature>
<dbReference type="SMART" id="SM00534">
    <property type="entry name" value="MUTSac"/>
    <property type="match status" value="1"/>
</dbReference>
<dbReference type="Pfam" id="PF00488">
    <property type="entry name" value="MutS_V"/>
    <property type="match status" value="1"/>
</dbReference>
<evidence type="ECO:0000313" key="7">
    <source>
        <dbReference type="Proteomes" id="UP000184287"/>
    </source>
</evidence>
<dbReference type="GO" id="GO:0006298">
    <property type="term" value="P:mismatch repair"/>
    <property type="evidence" value="ECO:0007669"/>
    <property type="project" value="InterPro"/>
</dbReference>
<dbReference type="PANTHER" id="PTHR11361">
    <property type="entry name" value="DNA MISMATCH REPAIR PROTEIN MUTS FAMILY MEMBER"/>
    <property type="match status" value="1"/>
</dbReference>
<dbReference type="GO" id="GO:0030983">
    <property type="term" value="F:mismatched DNA binding"/>
    <property type="evidence" value="ECO:0007669"/>
    <property type="project" value="InterPro"/>
</dbReference>
<dbReference type="InterPro" id="IPR045076">
    <property type="entry name" value="MutS"/>
</dbReference>
<evidence type="ECO:0000256" key="1">
    <source>
        <dbReference type="ARBA" id="ARBA00022741"/>
    </source>
</evidence>
<dbReference type="SUPFAM" id="SSF52540">
    <property type="entry name" value="P-loop containing nucleoside triphosphate hydrolases"/>
    <property type="match status" value="1"/>
</dbReference>
<keyword evidence="4" id="KW-1133">Transmembrane helix</keyword>